<sequence length="100" mass="11522">MPRRVNRVGLILRNCAMTLAQHKGVFGQFYRRMKSRGGGKYAVCATAHKLAKIIYTMVRNKSNYEASKVSISDEKWLERRKLWLTKELAKVDYKLTATIG</sequence>
<evidence type="ECO:0000313" key="2">
    <source>
        <dbReference type="Proteomes" id="UP000823862"/>
    </source>
</evidence>
<dbReference type="Proteomes" id="UP000823862">
    <property type="component" value="Unassembled WGS sequence"/>
</dbReference>
<comment type="caution">
    <text evidence="1">The sequence shown here is derived from an EMBL/GenBank/DDBJ whole genome shotgun (WGS) entry which is preliminary data.</text>
</comment>
<protein>
    <recommendedName>
        <fullName evidence="3">Transposase IS116/IS110/IS902 family protein</fullName>
    </recommendedName>
</protein>
<dbReference type="AlphaFoldDB" id="A0A9D2HVT0"/>
<proteinExistence type="predicted"/>
<name>A0A9D2HVT0_9BACE</name>
<evidence type="ECO:0000313" key="1">
    <source>
        <dbReference type="EMBL" id="HJA85875.1"/>
    </source>
</evidence>
<gene>
    <name evidence="1" type="ORF">H9950_06760</name>
</gene>
<reference evidence="1" key="1">
    <citation type="journal article" date="2021" name="PeerJ">
        <title>Extensive microbial diversity within the chicken gut microbiome revealed by metagenomics and culture.</title>
        <authorList>
            <person name="Gilroy R."/>
            <person name="Ravi A."/>
            <person name="Getino M."/>
            <person name="Pursley I."/>
            <person name="Horton D.L."/>
            <person name="Alikhan N.F."/>
            <person name="Baker D."/>
            <person name="Gharbi K."/>
            <person name="Hall N."/>
            <person name="Watson M."/>
            <person name="Adriaenssens E.M."/>
            <person name="Foster-Nyarko E."/>
            <person name="Jarju S."/>
            <person name="Secka A."/>
            <person name="Antonio M."/>
            <person name="Oren A."/>
            <person name="Chaudhuri R.R."/>
            <person name="La Ragione R."/>
            <person name="Hildebrand F."/>
            <person name="Pallen M.J."/>
        </authorList>
    </citation>
    <scope>NUCLEOTIDE SEQUENCE</scope>
    <source>
        <strain evidence="1">ChiHjej12B11-9795</strain>
    </source>
</reference>
<accession>A0A9D2HVT0</accession>
<dbReference type="EMBL" id="DWZI01000036">
    <property type="protein sequence ID" value="HJA85875.1"/>
    <property type="molecule type" value="Genomic_DNA"/>
</dbReference>
<organism evidence="1 2">
    <name type="scientific">Candidatus Bacteroides avicola</name>
    <dbReference type="NCBI Taxonomy" id="2838468"/>
    <lineage>
        <taxon>Bacteria</taxon>
        <taxon>Pseudomonadati</taxon>
        <taxon>Bacteroidota</taxon>
        <taxon>Bacteroidia</taxon>
        <taxon>Bacteroidales</taxon>
        <taxon>Bacteroidaceae</taxon>
        <taxon>Bacteroides</taxon>
    </lineage>
</organism>
<reference evidence="1" key="2">
    <citation type="submission" date="2021-04" db="EMBL/GenBank/DDBJ databases">
        <authorList>
            <person name="Gilroy R."/>
        </authorList>
    </citation>
    <scope>NUCLEOTIDE SEQUENCE</scope>
    <source>
        <strain evidence="1">ChiHjej12B11-9795</strain>
    </source>
</reference>
<evidence type="ECO:0008006" key="3">
    <source>
        <dbReference type="Google" id="ProtNLM"/>
    </source>
</evidence>